<reference evidence="1 2" key="1">
    <citation type="submission" date="2016-10" db="EMBL/GenBank/DDBJ databases">
        <title>Properties of three new Bordetella phage species from family Siphoviridae.</title>
        <authorList>
            <person name="Knezevic P."/>
            <person name="Petrovic Fabijan A."/>
            <person name="Doffkay Z."/>
            <person name="Rakhely G."/>
        </authorList>
    </citation>
    <scope>NUCLEOTIDE SEQUENCE [LARGE SCALE GENOMIC DNA]</scope>
</reference>
<dbReference type="EMBL" id="KY000220">
    <property type="protein sequence ID" value="APL99355.1"/>
    <property type="molecule type" value="Genomic_DNA"/>
</dbReference>
<dbReference type="RefSeq" id="YP_009794070.1">
    <property type="nucleotide sequence ID" value="NC_047878.1"/>
</dbReference>
<evidence type="ECO:0000313" key="1">
    <source>
        <dbReference type="EMBL" id="APL99355.1"/>
    </source>
</evidence>
<protein>
    <submittedName>
        <fullName evidence="1">Uncharacterized protein</fullName>
    </submittedName>
</protein>
<dbReference type="KEGG" id="vg:54984321"/>
<sequence>MSVWVLLGLWLMISVAAALLLGKLIHFGMGEQDADLE</sequence>
<reference evidence="2" key="2">
    <citation type="journal article" date="2021" name="Viruses">
        <title>Are Bordetella bronchiseptica Siphoviruses (Genus Vojvodinavirus) Appropriate for Phage Therapy Bacterial Allies or Foes?</title>
        <authorList>
            <person name="Petrovic Fabijan A."/>
            <person name="Aleksic Sabo V."/>
            <person name="Gavric D."/>
            <person name="Doffkay Z."/>
            <person name="Rakhely G."/>
            <person name="Knezevic P."/>
        </authorList>
    </citation>
    <scope>NUCLEOTIDE SEQUENCE [LARGE SCALE GENOMIC DNA]</scope>
</reference>
<name>A0A2D0W9M0_9CAUD</name>
<proteinExistence type="predicted"/>
<organism evidence="1 2">
    <name type="scientific">Bordetella phage FP1</name>
    <dbReference type="NCBI Taxonomy" id="1916125"/>
    <lineage>
        <taxon>Viruses</taxon>
        <taxon>Duplodnaviria</taxon>
        <taxon>Heunggongvirae</taxon>
        <taxon>Uroviricota</taxon>
        <taxon>Caudoviricetes</taxon>
        <taxon>Mesyanzhinovviridae</taxon>
        <taxon>Rabinowitzvirinae</taxon>
        <taxon>Vojvodinavirus</taxon>
        <taxon>Vojvodinavirus FP1</taxon>
        <taxon>Bordetella virus FP1</taxon>
    </lineage>
</organism>
<accession>A0A2D0W9M0</accession>
<evidence type="ECO:0000313" key="2">
    <source>
        <dbReference type="Proteomes" id="UP000241807"/>
    </source>
</evidence>
<dbReference type="Proteomes" id="UP000241807">
    <property type="component" value="Segment"/>
</dbReference>
<keyword evidence="2" id="KW-1185">Reference proteome</keyword>
<dbReference type="GeneID" id="54984321"/>